<sequence>MERNVNCAVHWEHVSKFYPVGPTGWRRVTAVEDITLSVPYGSVFGLIGPNRAGKTTLLKLLLSLTYPSAGQIYRLGRPAHDIHTLSRVGYMHENHAFPYYLTASEILYLYGGLTGLAGAELRRRVEEELRRVGLADRQHEAIRTYSKGMLQRLGLAQALLAEPELLVLDEPTEGLDLAGRQLLRQVVTAMRQQGKTVLMVSHTLAEIEQLCDRVAVLVAGRLAFTGTMAELQSNHLEYDTLEKKLMAIYEQRIAI</sequence>
<dbReference type="PROSITE" id="PS50893">
    <property type="entry name" value="ABC_TRANSPORTER_2"/>
    <property type="match status" value="1"/>
</dbReference>
<dbReference type="Pfam" id="PF00005">
    <property type="entry name" value="ABC_tran"/>
    <property type="match status" value="1"/>
</dbReference>
<dbReference type="EMBL" id="JACEFB010000004">
    <property type="protein sequence ID" value="MBA2226084.1"/>
    <property type="molecule type" value="Genomic_DNA"/>
</dbReference>
<dbReference type="GO" id="GO:0005524">
    <property type="term" value="F:ATP binding"/>
    <property type="evidence" value="ECO:0007669"/>
    <property type="project" value="UniProtKB-KW"/>
</dbReference>
<feature type="domain" description="ABC transporter" evidence="5">
    <location>
        <begin position="9"/>
        <end position="244"/>
    </location>
</feature>
<dbReference type="GO" id="GO:0016887">
    <property type="term" value="F:ATP hydrolysis activity"/>
    <property type="evidence" value="ECO:0007669"/>
    <property type="project" value="InterPro"/>
</dbReference>
<dbReference type="InterPro" id="IPR017871">
    <property type="entry name" value="ABC_transporter-like_CS"/>
</dbReference>
<dbReference type="SMART" id="SM00382">
    <property type="entry name" value="AAA"/>
    <property type="match status" value="1"/>
</dbReference>
<dbReference type="InterPro" id="IPR027417">
    <property type="entry name" value="P-loop_NTPase"/>
</dbReference>
<dbReference type="RefSeq" id="WP_194537514.1">
    <property type="nucleotide sequence ID" value="NZ_JACEFB010000004.1"/>
</dbReference>
<organism evidence="6 7">
    <name type="scientific">Thermogemmata fonticola</name>
    <dbReference type="NCBI Taxonomy" id="2755323"/>
    <lineage>
        <taxon>Bacteria</taxon>
        <taxon>Pseudomonadati</taxon>
        <taxon>Planctomycetota</taxon>
        <taxon>Planctomycetia</taxon>
        <taxon>Gemmatales</taxon>
        <taxon>Gemmataceae</taxon>
        <taxon>Thermogemmata</taxon>
    </lineage>
</organism>
<keyword evidence="4 6" id="KW-0067">ATP-binding</keyword>
<evidence type="ECO:0000256" key="2">
    <source>
        <dbReference type="ARBA" id="ARBA00022448"/>
    </source>
</evidence>
<keyword evidence="2" id="KW-0813">Transport</keyword>
<dbReference type="PROSITE" id="PS00211">
    <property type="entry name" value="ABC_TRANSPORTER_1"/>
    <property type="match status" value="1"/>
</dbReference>
<gene>
    <name evidence="6" type="ORF">H0921_07900</name>
</gene>
<dbReference type="CDD" id="cd03230">
    <property type="entry name" value="ABC_DR_subfamily_A"/>
    <property type="match status" value="1"/>
</dbReference>
<dbReference type="AlphaFoldDB" id="A0A7V8VDJ8"/>
<keyword evidence="7" id="KW-1185">Reference proteome</keyword>
<reference evidence="6 7" key="1">
    <citation type="submission" date="2020-07" db="EMBL/GenBank/DDBJ databases">
        <title>Thermogemmata thermophila gen. nov., sp. nov., a novel moderate thermophilic planctomycete from a Kamchatka hot spring.</title>
        <authorList>
            <person name="Elcheninov A.G."/>
            <person name="Podosokorskaya O.A."/>
            <person name="Kovaleva O.L."/>
            <person name="Novikov A."/>
            <person name="Bonch-Osmolovskaya E.A."/>
            <person name="Toshchakov S.V."/>
            <person name="Kublanov I.V."/>
        </authorList>
    </citation>
    <scope>NUCLEOTIDE SEQUENCE [LARGE SCALE GENOMIC DNA]</scope>
    <source>
        <strain evidence="6 7">2918</strain>
    </source>
</reference>
<dbReference type="InterPro" id="IPR003439">
    <property type="entry name" value="ABC_transporter-like_ATP-bd"/>
</dbReference>
<comment type="similarity">
    <text evidence="1">Belongs to the ABC transporter superfamily.</text>
</comment>
<dbReference type="InterPro" id="IPR003593">
    <property type="entry name" value="AAA+_ATPase"/>
</dbReference>
<protein>
    <submittedName>
        <fullName evidence="6">ABC transporter ATP-binding protein</fullName>
    </submittedName>
</protein>
<proteinExistence type="inferred from homology"/>
<name>A0A7V8VDJ8_9BACT</name>
<dbReference type="Proteomes" id="UP000542342">
    <property type="component" value="Unassembled WGS sequence"/>
</dbReference>
<evidence type="ECO:0000256" key="3">
    <source>
        <dbReference type="ARBA" id="ARBA00022741"/>
    </source>
</evidence>
<evidence type="ECO:0000313" key="6">
    <source>
        <dbReference type="EMBL" id="MBA2226084.1"/>
    </source>
</evidence>
<dbReference type="PANTHER" id="PTHR43335">
    <property type="entry name" value="ABC TRANSPORTER, ATP-BINDING PROTEIN"/>
    <property type="match status" value="1"/>
</dbReference>
<evidence type="ECO:0000313" key="7">
    <source>
        <dbReference type="Proteomes" id="UP000542342"/>
    </source>
</evidence>
<evidence type="ECO:0000259" key="5">
    <source>
        <dbReference type="PROSITE" id="PS50893"/>
    </source>
</evidence>
<evidence type="ECO:0000256" key="1">
    <source>
        <dbReference type="ARBA" id="ARBA00005417"/>
    </source>
</evidence>
<accession>A0A7V8VDJ8</accession>
<evidence type="ECO:0000256" key="4">
    <source>
        <dbReference type="ARBA" id="ARBA00022840"/>
    </source>
</evidence>
<dbReference type="SUPFAM" id="SSF52540">
    <property type="entry name" value="P-loop containing nucleoside triphosphate hydrolases"/>
    <property type="match status" value="1"/>
</dbReference>
<comment type="caution">
    <text evidence="6">The sequence shown here is derived from an EMBL/GenBank/DDBJ whole genome shotgun (WGS) entry which is preliminary data.</text>
</comment>
<keyword evidence="3" id="KW-0547">Nucleotide-binding</keyword>
<dbReference type="Gene3D" id="3.40.50.300">
    <property type="entry name" value="P-loop containing nucleotide triphosphate hydrolases"/>
    <property type="match status" value="1"/>
</dbReference>